<proteinExistence type="predicted"/>
<gene>
    <name evidence="1" type="ORF">N7E81_10140</name>
</gene>
<name>A0ABY6CY03_9BACT</name>
<accession>A0ABY6CY03</accession>
<evidence type="ECO:0000313" key="1">
    <source>
        <dbReference type="EMBL" id="UXX77728.1"/>
    </source>
</evidence>
<sequence>MIDLQFQYSPIVNLKVSHEYFQSNAAENLQFVPTAKTLNTLSSFDLLFRSNHEGFHVLVDQASKDRWLELLRDKKQLSFGFWIGDTSPYFSSITEEASPSPDQLFYFKNLKESIGVSAPMHKGDFVSKNEMTSVMNANFKWDNIKEGQEMSIIDSNRIVRLTGEKAALEAAVSGLPEGYYEVEDKSGSIQSHFLVLPFTKPKYLIGFLEITLDESIIAQITDAIIEGSPIPKLDFFVVFKARQAYWRYVLVSQYVQGLEKSKLEAEQSDIVFSGPTPVRLANGGAAVEFLSQKPLRITKYSDLSFRLSAKKKGSGDDAERILVKRMPLPRIDSIVEDRINQKFIAEIFINI</sequence>
<reference evidence="1" key="1">
    <citation type="submission" date="2022-10" db="EMBL/GenBank/DDBJ databases">
        <title>Comparative genomics and taxonomic characterization of three novel marine species of genus Reichenbachiella exhibiting antioxidant and polysaccharide degradation activities.</title>
        <authorList>
            <person name="Muhammad N."/>
            <person name="Lee Y.-J."/>
            <person name="Ko J."/>
            <person name="Kim S.-G."/>
        </authorList>
    </citation>
    <scope>NUCLEOTIDE SEQUENCE</scope>
    <source>
        <strain evidence="1">Wsw4-B4</strain>
    </source>
</reference>
<dbReference type="EMBL" id="CP106735">
    <property type="protein sequence ID" value="UXX77728.1"/>
    <property type="molecule type" value="Genomic_DNA"/>
</dbReference>
<organism evidence="1 2">
    <name type="scientific">Reichenbachiella carrageenanivorans</name>
    <dbReference type="NCBI Taxonomy" id="2979869"/>
    <lineage>
        <taxon>Bacteria</taxon>
        <taxon>Pseudomonadati</taxon>
        <taxon>Bacteroidota</taxon>
        <taxon>Cytophagia</taxon>
        <taxon>Cytophagales</taxon>
        <taxon>Reichenbachiellaceae</taxon>
        <taxon>Reichenbachiella</taxon>
    </lineage>
</organism>
<dbReference type="RefSeq" id="WP_263049475.1">
    <property type="nucleotide sequence ID" value="NZ_CP106735.1"/>
</dbReference>
<evidence type="ECO:0000313" key="2">
    <source>
        <dbReference type="Proteomes" id="UP001062165"/>
    </source>
</evidence>
<dbReference type="Proteomes" id="UP001062165">
    <property type="component" value="Chromosome"/>
</dbReference>
<protein>
    <submittedName>
        <fullName evidence="1">Uncharacterized protein</fullName>
    </submittedName>
</protein>
<keyword evidence="2" id="KW-1185">Reference proteome</keyword>